<reference evidence="1 2" key="1">
    <citation type="journal article" date="2022" name="Plant J.">
        <title>Chromosome-level genome of Camellia lanceoleosa provides a valuable resource for understanding genome evolution and self-incompatibility.</title>
        <authorList>
            <person name="Gong W."/>
            <person name="Xiao S."/>
            <person name="Wang L."/>
            <person name="Liao Z."/>
            <person name="Chang Y."/>
            <person name="Mo W."/>
            <person name="Hu G."/>
            <person name="Li W."/>
            <person name="Zhao G."/>
            <person name="Zhu H."/>
            <person name="Hu X."/>
            <person name="Ji K."/>
            <person name="Xiang X."/>
            <person name="Song Q."/>
            <person name="Yuan D."/>
            <person name="Jin S."/>
            <person name="Zhang L."/>
        </authorList>
    </citation>
    <scope>NUCLEOTIDE SEQUENCE [LARGE SCALE GENOMIC DNA]</scope>
    <source>
        <strain evidence="1">SQ_2022a</strain>
    </source>
</reference>
<accession>A0ACC0IY17</accession>
<gene>
    <name evidence="1" type="ORF">LOK49_LG01G03394</name>
</gene>
<name>A0ACC0IY17_9ERIC</name>
<proteinExistence type="predicted"/>
<dbReference type="Proteomes" id="UP001060215">
    <property type="component" value="Chromosome 1"/>
</dbReference>
<comment type="caution">
    <text evidence="1">The sequence shown here is derived from an EMBL/GenBank/DDBJ whole genome shotgun (WGS) entry which is preliminary data.</text>
</comment>
<keyword evidence="2" id="KW-1185">Reference proteome</keyword>
<evidence type="ECO:0000313" key="1">
    <source>
        <dbReference type="EMBL" id="KAI8029424.1"/>
    </source>
</evidence>
<dbReference type="EMBL" id="CM045758">
    <property type="protein sequence ID" value="KAI8029424.1"/>
    <property type="molecule type" value="Genomic_DNA"/>
</dbReference>
<protein>
    <submittedName>
        <fullName evidence="1">Uncharacterized protein</fullName>
    </submittedName>
</protein>
<sequence>MHDSTCKTVVSTYTNHCCFLSFSFSVFFPLHFPPPQTTDGHCRFGFPHPALTCPFIPFSSNFLSLISFDGEIVKRELFLK</sequence>
<organism evidence="1 2">
    <name type="scientific">Camellia lanceoleosa</name>
    <dbReference type="NCBI Taxonomy" id="1840588"/>
    <lineage>
        <taxon>Eukaryota</taxon>
        <taxon>Viridiplantae</taxon>
        <taxon>Streptophyta</taxon>
        <taxon>Embryophyta</taxon>
        <taxon>Tracheophyta</taxon>
        <taxon>Spermatophyta</taxon>
        <taxon>Magnoliopsida</taxon>
        <taxon>eudicotyledons</taxon>
        <taxon>Gunneridae</taxon>
        <taxon>Pentapetalae</taxon>
        <taxon>asterids</taxon>
        <taxon>Ericales</taxon>
        <taxon>Theaceae</taxon>
        <taxon>Camellia</taxon>
    </lineage>
</organism>
<evidence type="ECO:0000313" key="2">
    <source>
        <dbReference type="Proteomes" id="UP001060215"/>
    </source>
</evidence>